<dbReference type="SUPFAM" id="SSF46785">
    <property type="entry name" value="Winged helix' DNA-binding domain"/>
    <property type="match status" value="1"/>
</dbReference>
<dbReference type="PROSITE" id="PS01117">
    <property type="entry name" value="HTH_MARR_1"/>
    <property type="match status" value="1"/>
</dbReference>
<evidence type="ECO:0000256" key="1">
    <source>
        <dbReference type="ARBA" id="ARBA00023015"/>
    </source>
</evidence>
<organism evidence="5 6">
    <name type="scientific">Brevundimonas denitrificans</name>
    <dbReference type="NCBI Taxonomy" id="1443434"/>
    <lineage>
        <taxon>Bacteria</taxon>
        <taxon>Pseudomonadati</taxon>
        <taxon>Pseudomonadota</taxon>
        <taxon>Alphaproteobacteria</taxon>
        <taxon>Caulobacterales</taxon>
        <taxon>Caulobacteraceae</taxon>
        <taxon>Brevundimonas</taxon>
    </lineage>
</organism>
<dbReference type="InterPro" id="IPR036390">
    <property type="entry name" value="WH_DNA-bd_sf"/>
</dbReference>
<dbReference type="PANTHER" id="PTHR33164:SF64">
    <property type="entry name" value="TRANSCRIPTIONAL REGULATOR SLYA"/>
    <property type="match status" value="1"/>
</dbReference>
<dbReference type="PANTHER" id="PTHR33164">
    <property type="entry name" value="TRANSCRIPTIONAL REGULATOR, MARR FAMILY"/>
    <property type="match status" value="1"/>
</dbReference>
<feature type="domain" description="HTH marR-type" evidence="4">
    <location>
        <begin position="22"/>
        <end position="154"/>
    </location>
</feature>
<keyword evidence="3" id="KW-0804">Transcription</keyword>
<proteinExistence type="predicted"/>
<evidence type="ECO:0000256" key="3">
    <source>
        <dbReference type="ARBA" id="ARBA00023163"/>
    </source>
</evidence>
<evidence type="ECO:0000259" key="4">
    <source>
        <dbReference type="PROSITE" id="PS50995"/>
    </source>
</evidence>
<evidence type="ECO:0000313" key="6">
    <source>
        <dbReference type="Proteomes" id="UP001156921"/>
    </source>
</evidence>
<evidence type="ECO:0000256" key="2">
    <source>
        <dbReference type="ARBA" id="ARBA00023125"/>
    </source>
</evidence>
<gene>
    <name evidence="5" type="ORF">GCM10007859_15220</name>
</gene>
<dbReference type="InterPro" id="IPR036388">
    <property type="entry name" value="WH-like_DNA-bd_sf"/>
</dbReference>
<dbReference type="Gene3D" id="1.10.10.10">
    <property type="entry name" value="Winged helix-like DNA-binding domain superfamily/Winged helix DNA-binding domain"/>
    <property type="match status" value="1"/>
</dbReference>
<protein>
    <recommendedName>
        <fullName evidence="4">HTH marR-type domain-containing protein</fullName>
    </recommendedName>
</protein>
<dbReference type="InterPro" id="IPR039422">
    <property type="entry name" value="MarR/SlyA-like"/>
</dbReference>
<evidence type="ECO:0000313" key="5">
    <source>
        <dbReference type="EMBL" id="GLS01507.1"/>
    </source>
</evidence>
<dbReference type="PROSITE" id="PS50995">
    <property type="entry name" value="HTH_MARR_2"/>
    <property type="match status" value="1"/>
</dbReference>
<comment type="caution">
    <text evidence="5">The sequence shown here is derived from an EMBL/GenBank/DDBJ whole genome shotgun (WGS) entry which is preliminary data.</text>
</comment>
<name>A0ABQ6BMS9_9CAUL</name>
<dbReference type="InterPro" id="IPR023187">
    <property type="entry name" value="Tscrpt_reg_MarR-type_CS"/>
</dbReference>
<dbReference type="SMART" id="SM00347">
    <property type="entry name" value="HTH_MARR"/>
    <property type="match status" value="1"/>
</dbReference>
<accession>A0ABQ6BMS9</accession>
<sequence>MAGGDSDGSAGEASGALEPLTAGHLFFLLHHLVRQRETALGRELARMGLTLSQWQVLATLHRLDKATMGEVAAFCATDRTTLTRTVDRMVEDGLVQRDRDPVDRRQVHLILTGKGQGMFQRAMLDVTRFNDRIAGVLDPEQVERLQPMIRQVLVHVLEDRAWVDDLMAFRRLKAPEHAA</sequence>
<keyword evidence="1" id="KW-0805">Transcription regulation</keyword>
<dbReference type="Proteomes" id="UP001156921">
    <property type="component" value="Unassembled WGS sequence"/>
</dbReference>
<keyword evidence="2" id="KW-0238">DNA-binding</keyword>
<dbReference type="RefSeq" id="WP_284222362.1">
    <property type="nucleotide sequence ID" value="NZ_BSOY01000028.1"/>
</dbReference>
<keyword evidence="6" id="KW-1185">Reference proteome</keyword>
<dbReference type="EMBL" id="BSOY01000028">
    <property type="protein sequence ID" value="GLS01507.1"/>
    <property type="molecule type" value="Genomic_DNA"/>
</dbReference>
<reference evidence="6" key="1">
    <citation type="journal article" date="2019" name="Int. J. Syst. Evol. Microbiol.">
        <title>The Global Catalogue of Microorganisms (GCM) 10K type strain sequencing project: providing services to taxonomists for standard genome sequencing and annotation.</title>
        <authorList>
            <consortium name="The Broad Institute Genomics Platform"/>
            <consortium name="The Broad Institute Genome Sequencing Center for Infectious Disease"/>
            <person name="Wu L."/>
            <person name="Ma J."/>
        </authorList>
    </citation>
    <scope>NUCLEOTIDE SEQUENCE [LARGE SCALE GENOMIC DNA]</scope>
    <source>
        <strain evidence="6">NBRC 110107</strain>
    </source>
</reference>
<dbReference type="PRINTS" id="PR00598">
    <property type="entry name" value="HTHMARR"/>
</dbReference>
<dbReference type="Pfam" id="PF12802">
    <property type="entry name" value="MarR_2"/>
    <property type="match status" value="1"/>
</dbReference>
<dbReference type="InterPro" id="IPR000835">
    <property type="entry name" value="HTH_MarR-typ"/>
</dbReference>